<feature type="transmembrane region" description="Helical" evidence="1">
    <location>
        <begin position="80"/>
        <end position="100"/>
    </location>
</feature>
<feature type="transmembrane region" description="Helical" evidence="1">
    <location>
        <begin position="56"/>
        <end position="74"/>
    </location>
</feature>
<dbReference type="PANTHER" id="PTHR40763:SF5">
    <property type="entry name" value="MEMBRANE PROTEIN"/>
    <property type="match status" value="1"/>
</dbReference>
<dbReference type="PANTHER" id="PTHR40763">
    <property type="entry name" value="MEMBRANE PROTEIN-RELATED"/>
    <property type="match status" value="1"/>
</dbReference>
<name>A0A8J7KSM9_9FIRM</name>
<reference evidence="3" key="1">
    <citation type="submission" date="2020-12" db="EMBL/GenBank/DDBJ databases">
        <title>M. sibirica DSM 26468T genome.</title>
        <authorList>
            <person name="Thieme N."/>
            <person name="Rettenmaier R."/>
            <person name="Zverlov V."/>
            <person name="Liebl W."/>
        </authorList>
    </citation>
    <scope>NUCLEOTIDE SEQUENCE</scope>
    <source>
        <strain evidence="3">DSM 26468</strain>
    </source>
</reference>
<sequence>MRNKLSNTLWGLFFIVIGIGIAGRVMNLWEFEVFFEGWWTLLIIIPCFISMIQSGFGVGSTVGFLIGVLLFLSYRVDLNFSVWQLIVPAILIYIGLRFIFQSAFRKPIHIEKSIHVEGQQYSSGDKTEHSTVFSHQRIRVDNEFNGTSLNAVFGAITLDLRDAIINHDVEINASCVFAGIDIYIPRGVQIKTNNVPIFGGVSNKSMSSHDPGAPTIYLNSTCMFGGIDIK</sequence>
<proteinExistence type="predicted"/>
<evidence type="ECO:0000256" key="1">
    <source>
        <dbReference type="SAM" id="Phobius"/>
    </source>
</evidence>
<keyword evidence="1" id="KW-0812">Transmembrane</keyword>
<dbReference type="AlphaFoldDB" id="A0A8J7KSM9"/>
<comment type="caution">
    <text evidence="3">The sequence shown here is derived from an EMBL/GenBank/DDBJ whole genome shotgun (WGS) entry which is preliminary data.</text>
</comment>
<keyword evidence="4" id="KW-1185">Reference proteome</keyword>
<dbReference type="InterPro" id="IPR054331">
    <property type="entry name" value="LiaF_TM"/>
</dbReference>
<keyword evidence="1" id="KW-1133">Transmembrane helix</keyword>
<evidence type="ECO:0000313" key="4">
    <source>
        <dbReference type="Proteomes" id="UP000623269"/>
    </source>
</evidence>
<accession>A0A8J7KSM9</accession>
<feature type="domain" description="LiaF transmembrane" evidence="2">
    <location>
        <begin position="9"/>
        <end position="105"/>
    </location>
</feature>
<gene>
    <name evidence="3" type="ORF">I5677_05985</name>
</gene>
<evidence type="ECO:0000313" key="3">
    <source>
        <dbReference type="EMBL" id="MBH1940446.1"/>
    </source>
</evidence>
<organism evidence="3 4">
    <name type="scientific">Mobilitalea sibirica</name>
    <dbReference type="NCBI Taxonomy" id="1462919"/>
    <lineage>
        <taxon>Bacteria</taxon>
        <taxon>Bacillati</taxon>
        <taxon>Bacillota</taxon>
        <taxon>Clostridia</taxon>
        <taxon>Lachnospirales</taxon>
        <taxon>Lachnospiraceae</taxon>
        <taxon>Mobilitalea</taxon>
    </lineage>
</organism>
<dbReference type="RefSeq" id="WP_197660668.1">
    <property type="nucleotide sequence ID" value="NZ_JAEAGR010000004.1"/>
</dbReference>
<dbReference type="EMBL" id="JAEAGR010000004">
    <property type="protein sequence ID" value="MBH1940446.1"/>
    <property type="molecule type" value="Genomic_DNA"/>
</dbReference>
<dbReference type="Pfam" id="PF22570">
    <property type="entry name" value="LiaF-TM"/>
    <property type="match status" value="1"/>
</dbReference>
<protein>
    <recommendedName>
        <fullName evidence="2">LiaF transmembrane domain-containing protein</fullName>
    </recommendedName>
</protein>
<dbReference type="Proteomes" id="UP000623269">
    <property type="component" value="Unassembled WGS sequence"/>
</dbReference>
<feature type="transmembrane region" description="Helical" evidence="1">
    <location>
        <begin position="7"/>
        <end position="25"/>
    </location>
</feature>
<evidence type="ECO:0000259" key="2">
    <source>
        <dbReference type="Pfam" id="PF22570"/>
    </source>
</evidence>
<keyword evidence="1" id="KW-0472">Membrane</keyword>